<proteinExistence type="predicted"/>
<organism evidence="1 2">
    <name type="scientific">Actinopolymorpha singaporensis</name>
    <dbReference type="NCBI Taxonomy" id="117157"/>
    <lineage>
        <taxon>Bacteria</taxon>
        <taxon>Bacillati</taxon>
        <taxon>Actinomycetota</taxon>
        <taxon>Actinomycetes</taxon>
        <taxon>Propionibacteriales</taxon>
        <taxon>Actinopolymorphaceae</taxon>
        <taxon>Actinopolymorpha</taxon>
    </lineage>
</organism>
<dbReference type="RefSeq" id="WP_092652636.1">
    <property type="nucleotide sequence ID" value="NZ_LT629732.1"/>
</dbReference>
<dbReference type="CDD" id="cd07812">
    <property type="entry name" value="SRPBCC"/>
    <property type="match status" value="1"/>
</dbReference>
<gene>
    <name evidence="1" type="ORF">SAMN04489717_2016</name>
</gene>
<dbReference type="OrthoDB" id="4823586at2"/>
<dbReference type="STRING" id="117157.SAMN04489717_2016"/>
<dbReference type="AlphaFoldDB" id="A0A1H1QHN7"/>
<dbReference type="Pfam" id="PF10604">
    <property type="entry name" value="Polyketide_cyc2"/>
    <property type="match status" value="1"/>
</dbReference>
<dbReference type="Proteomes" id="UP000198983">
    <property type="component" value="Chromosome I"/>
</dbReference>
<protein>
    <submittedName>
        <fullName evidence="1">Uncharacterized conserved protein YndB, AHSA1/START domain</fullName>
    </submittedName>
</protein>
<dbReference type="Gene3D" id="3.30.530.20">
    <property type="match status" value="1"/>
</dbReference>
<evidence type="ECO:0000313" key="1">
    <source>
        <dbReference type="EMBL" id="SDS22827.1"/>
    </source>
</evidence>
<reference evidence="1 2" key="1">
    <citation type="submission" date="2016-10" db="EMBL/GenBank/DDBJ databases">
        <authorList>
            <person name="de Groot N.N."/>
        </authorList>
    </citation>
    <scope>NUCLEOTIDE SEQUENCE [LARGE SCALE GENOMIC DNA]</scope>
    <source>
        <strain evidence="1 2">DSM 22024</strain>
    </source>
</reference>
<evidence type="ECO:0000313" key="2">
    <source>
        <dbReference type="Proteomes" id="UP000198983"/>
    </source>
</evidence>
<dbReference type="InterPro" id="IPR019587">
    <property type="entry name" value="Polyketide_cyclase/dehydratase"/>
</dbReference>
<dbReference type="EMBL" id="LT629732">
    <property type="protein sequence ID" value="SDS22827.1"/>
    <property type="molecule type" value="Genomic_DNA"/>
</dbReference>
<name>A0A1H1QHN7_9ACTN</name>
<accession>A0A1H1QHN7</accession>
<sequence length="144" mass="15657">MDISASREIAAPARRVWDLLVDWERQGEWMPLTKVRVLPGPREGLGTRLEAVTGVGPAGVTDPMEVVDWAPPGRCVVRHDGRVLRGTGTFEIEPLAADRCRFTWREDLPAPGGPIGEAVLAGLGRVSTPFFGHALARLAKLAER</sequence>
<dbReference type="InterPro" id="IPR023393">
    <property type="entry name" value="START-like_dom_sf"/>
</dbReference>
<dbReference type="SUPFAM" id="SSF55961">
    <property type="entry name" value="Bet v1-like"/>
    <property type="match status" value="1"/>
</dbReference>
<keyword evidence="2" id="KW-1185">Reference proteome</keyword>